<accession>A0A834HWQ3</accession>
<comment type="caution">
    <text evidence="1">The sequence shown here is derived from an EMBL/GenBank/DDBJ whole genome shotgun (WGS) entry which is preliminary data.</text>
</comment>
<evidence type="ECO:0000313" key="2">
    <source>
        <dbReference type="Proteomes" id="UP000625711"/>
    </source>
</evidence>
<evidence type="ECO:0000313" key="1">
    <source>
        <dbReference type="EMBL" id="KAF7268788.1"/>
    </source>
</evidence>
<dbReference type="AlphaFoldDB" id="A0A834HWQ3"/>
<gene>
    <name evidence="1" type="ORF">GWI33_018137</name>
</gene>
<organism evidence="1 2">
    <name type="scientific">Rhynchophorus ferrugineus</name>
    <name type="common">Red palm weevil</name>
    <name type="synonym">Curculio ferrugineus</name>
    <dbReference type="NCBI Taxonomy" id="354439"/>
    <lineage>
        <taxon>Eukaryota</taxon>
        <taxon>Metazoa</taxon>
        <taxon>Ecdysozoa</taxon>
        <taxon>Arthropoda</taxon>
        <taxon>Hexapoda</taxon>
        <taxon>Insecta</taxon>
        <taxon>Pterygota</taxon>
        <taxon>Neoptera</taxon>
        <taxon>Endopterygota</taxon>
        <taxon>Coleoptera</taxon>
        <taxon>Polyphaga</taxon>
        <taxon>Cucujiformia</taxon>
        <taxon>Curculionidae</taxon>
        <taxon>Dryophthorinae</taxon>
        <taxon>Rhynchophorus</taxon>
    </lineage>
</organism>
<keyword evidence="2" id="KW-1185">Reference proteome</keyword>
<reference evidence="1" key="1">
    <citation type="submission" date="2020-08" db="EMBL/GenBank/DDBJ databases">
        <title>Genome sequencing and assembly of the red palm weevil Rhynchophorus ferrugineus.</title>
        <authorList>
            <person name="Dias G.B."/>
            <person name="Bergman C.M."/>
            <person name="Manee M."/>
        </authorList>
    </citation>
    <scope>NUCLEOTIDE SEQUENCE</scope>
    <source>
        <strain evidence="1">AA-2017</strain>
        <tissue evidence="1">Whole larva</tissue>
    </source>
</reference>
<protein>
    <submittedName>
        <fullName evidence="1">Uncharacterized protein</fullName>
    </submittedName>
</protein>
<sequence>MKSHLYRKQKQVMNYTEPLPDENLTFCERNDYNLRDAPAGTILGTVERVWVVPSNFHTNYAFTSSENRVPFASVVGSKCDCDRGNVIFKRFFSFSGTSTHVKISYSTHG</sequence>
<dbReference type="Proteomes" id="UP000625711">
    <property type="component" value="Unassembled WGS sequence"/>
</dbReference>
<name>A0A834HWQ3_RHYFE</name>
<dbReference type="EMBL" id="JAACXV010014301">
    <property type="protein sequence ID" value="KAF7268788.1"/>
    <property type="molecule type" value="Genomic_DNA"/>
</dbReference>
<proteinExistence type="predicted"/>